<feature type="region of interest" description="Disordered" evidence="1">
    <location>
        <begin position="456"/>
        <end position="492"/>
    </location>
</feature>
<keyword evidence="4" id="KW-1185">Reference proteome</keyword>
<protein>
    <recommendedName>
        <fullName evidence="2">Tesmin/TSO1-like CXC domain-containing protein</fullName>
    </recommendedName>
</protein>
<dbReference type="Proteomes" id="UP000807504">
    <property type="component" value="Unassembled WGS sequence"/>
</dbReference>
<dbReference type="AlphaFoldDB" id="A0A8T0FYV8"/>
<organism evidence="3 4">
    <name type="scientific">Argiope bruennichi</name>
    <name type="common">Wasp spider</name>
    <name type="synonym">Aranea bruennichi</name>
    <dbReference type="NCBI Taxonomy" id="94029"/>
    <lineage>
        <taxon>Eukaryota</taxon>
        <taxon>Metazoa</taxon>
        <taxon>Ecdysozoa</taxon>
        <taxon>Arthropoda</taxon>
        <taxon>Chelicerata</taxon>
        <taxon>Arachnida</taxon>
        <taxon>Araneae</taxon>
        <taxon>Araneomorphae</taxon>
        <taxon>Entelegynae</taxon>
        <taxon>Araneoidea</taxon>
        <taxon>Araneidae</taxon>
        <taxon>Argiope</taxon>
    </lineage>
</organism>
<evidence type="ECO:0000313" key="4">
    <source>
        <dbReference type="Proteomes" id="UP000807504"/>
    </source>
</evidence>
<reference evidence="3" key="2">
    <citation type="submission" date="2020-06" db="EMBL/GenBank/DDBJ databases">
        <authorList>
            <person name="Sheffer M."/>
        </authorList>
    </citation>
    <scope>NUCLEOTIDE SEQUENCE</scope>
</reference>
<gene>
    <name evidence="3" type="ORF">HNY73_000369</name>
</gene>
<feature type="domain" description="Tesmin/TSO1-like CXC" evidence="2">
    <location>
        <begin position="692"/>
        <end position="732"/>
    </location>
</feature>
<dbReference type="SMART" id="SM01114">
    <property type="entry name" value="CXC"/>
    <property type="match status" value="1"/>
</dbReference>
<accession>A0A8T0FYV8</accession>
<dbReference type="InterPro" id="IPR033467">
    <property type="entry name" value="Tesmin/TSO1-like_CXC"/>
</dbReference>
<name>A0A8T0FYV8_ARGBR</name>
<evidence type="ECO:0000313" key="3">
    <source>
        <dbReference type="EMBL" id="KAF8795922.1"/>
    </source>
</evidence>
<dbReference type="EMBL" id="JABXBU010000001">
    <property type="protein sequence ID" value="KAF8795922.1"/>
    <property type="molecule type" value="Genomic_DNA"/>
</dbReference>
<comment type="caution">
    <text evidence="3">The sequence shown here is derived from an EMBL/GenBank/DDBJ whole genome shotgun (WGS) entry which is preliminary data.</text>
</comment>
<sequence>MNQPTFIQNSQVINANNLKSTPTQFGQVLAKVNSESANKSDCIAKQKVLIVNKSNKAESSSSTSVTDSSVSNIKYQTIPQVYLPYTTLVNSTDGANQVRVQYLNKIPVVNNTINIPVSVNNLVSTSTVPTTVSNTSISSIPNSNFYSAVKSFGVKEQITNLKLDSKPKVTQSKCRQPILKPIKNIPLGKDKYAIQQISTPVPICGNEELNNSLGYYSNVNKINEKLFLEKSNFDNKSGSRINNNASEALEKNTSNFRNTLTAIPNKNFIQQNETLPNTNFTSTSVTTSSIGSVKKNTNLQEKCQISATNSVNVNVVPVSKTLQINKSVSALNTIQTTNSKDKQSASNFNLNTTNSLVPMNGNSQNKSLATLQELFPPPISMVPVCVLPQTQSSQDTNQAGPSKVLILNGNGKEQTVTHKLKIDPIPYRERSISKKAKEKLKKGRLKTVRELLQERRKSCSNQSRNKVKQGISVKEQESEHFAESSVSENMEDSLSSYTSSAFDKKDNRPRHYDMSQLNIGDFRVDDDIDSCGRFRSKFKVIFSKRQFYYDFPVSRCNQYSLKSTDAWEQMARIAVPFKTIVTMMIESDCTWGCMIRSSFHHKIILRKKQANKVKSFLCHFDDRFLNIINVSSLCENGINSVDELSIFDGERSPTTLKQNIMKNKKHYIRRLSHWDSSENEDQKTVDEDDLVLLNQMCSCRVSCRSIRCSCVKAAKSCNSVCDCINCDNPLNILETLGMNLDFSLSDSCLFQNIYQIPKLVTFPYKRSEADMLQYFCPCSRLHTRNCSLPQCGL</sequence>
<evidence type="ECO:0000259" key="2">
    <source>
        <dbReference type="SMART" id="SM01114"/>
    </source>
</evidence>
<reference evidence="3" key="1">
    <citation type="journal article" date="2020" name="bioRxiv">
        <title>Chromosome-level reference genome of the European wasp spider Argiope bruennichi: a resource for studies on range expansion and evolutionary adaptation.</title>
        <authorList>
            <person name="Sheffer M.M."/>
            <person name="Hoppe A."/>
            <person name="Krehenwinkel H."/>
            <person name="Uhl G."/>
            <person name="Kuss A.W."/>
            <person name="Jensen L."/>
            <person name="Jensen C."/>
            <person name="Gillespie R.G."/>
            <person name="Hoff K.J."/>
            <person name="Prost S."/>
        </authorList>
    </citation>
    <scope>NUCLEOTIDE SEQUENCE</scope>
</reference>
<proteinExistence type="predicted"/>
<evidence type="ECO:0000256" key="1">
    <source>
        <dbReference type="SAM" id="MobiDB-lite"/>
    </source>
</evidence>